<comment type="similarity">
    <text evidence="2">Belongs to the TonB family.</text>
</comment>
<dbReference type="GO" id="GO:0098797">
    <property type="term" value="C:plasma membrane protein complex"/>
    <property type="evidence" value="ECO:0007669"/>
    <property type="project" value="TreeGrafter"/>
</dbReference>
<keyword evidence="6" id="KW-0812">Transmembrane</keyword>
<organism evidence="12 13">
    <name type="scientific">Hymenobacter psychrotolerans DSM 18569</name>
    <dbReference type="NCBI Taxonomy" id="1121959"/>
    <lineage>
        <taxon>Bacteria</taxon>
        <taxon>Pseudomonadati</taxon>
        <taxon>Bacteroidota</taxon>
        <taxon>Cytophagia</taxon>
        <taxon>Cytophagales</taxon>
        <taxon>Hymenobacteraceae</taxon>
        <taxon>Hymenobacter</taxon>
    </lineage>
</organism>
<dbReference type="OrthoDB" id="1039448at2"/>
<evidence type="ECO:0000256" key="3">
    <source>
        <dbReference type="ARBA" id="ARBA00022448"/>
    </source>
</evidence>
<evidence type="ECO:0000256" key="2">
    <source>
        <dbReference type="ARBA" id="ARBA00006555"/>
    </source>
</evidence>
<evidence type="ECO:0000256" key="8">
    <source>
        <dbReference type="ARBA" id="ARBA00022989"/>
    </source>
</evidence>
<evidence type="ECO:0000256" key="10">
    <source>
        <dbReference type="SAM" id="SignalP"/>
    </source>
</evidence>
<dbReference type="Proteomes" id="UP000183947">
    <property type="component" value="Unassembled WGS sequence"/>
</dbReference>
<dbReference type="SUPFAM" id="SSF74653">
    <property type="entry name" value="TolA/TonB C-terminal domain"/>
    <property type="match status" value="1"/>
</dbReference>
<keyword evidence="4" id="KW-1003">Cell membrane</keyword>
<evidence type="ECO:0000256" key="9">
    <source>
        <dbReference type="ARBA" id="ARBA00023136"/>
    </source>
</evidence>
<evidence type="ECO:0000259" key="11">
    <source>
        <dbReference type="PROSITE" id="PS52015"/>
    </source>
</evidence>
<evidence type="ECO:0000256" key="1">
    <source>
        <dbReference type="ARBA" id="ARBA00004383"/>
    </source>
</evidence>
<evidence type="ECO:0000256" key="6">
    <source>
        <dbReference type="ARBA" id="ARBA00022692"/>
    </source>
</evidence>
<evidence type="ECO:0000256" key="5">
    <source>
        <dbReference type="ARBA" id="ARBA00022519"/>
    </source>
</evidence>
<dbReference type="InterPro" id="IPR006260">
    <property type="entry name" value="TonB/TolA_C"/>
</dbReference>
<evidence type="ECO:0000313" key="12">
    <source>
        <dbReference type="EMBL" id="SHK86511.1"/>
    </source>
</evidence>
<name>A0A1M6VYE6_9BACT</name>
<keyword evidence="10" id="KW-0732">Signal</keyword>
<accession>A0A1M6VYE6</accession>
<gene>
    <name evidence="12" type="ORF">SAMN02746009_01692</name>
</gene>
<dbReference type="STRING" id="1121959.SAMN02746009_01692"/>
<dbReference type="InterPro" id="IPR051045">
    <property type="entry name" value="TonB-dependent_transducer"/>
</dbReference>
<comment type="subcellular location">
    <subcellularLocation>
        <location evidence="1">Cell inner membrane</location>
        <topology evidence="1">Single-pass membrane protein</topology>
        <orientation evidence="1">Periplasmic side</orientation>
    </subcellularLocation>
</comment>
<keyword evidence="5" id="KW-0997">Cell inner membrane</keyword>
<evidence type="ECO:0000256" key="7">
    <source>
        <dbReference type="ARBA" id="ARBA00022927"/>
    </source>
</evidence>
<keyword evidence="13" id="KW-1185">Reference proteome</keyword>
<dbReference type="InterPro" id="IPR037682">
    <property type="entry name" value="TonB_C"/>
</dbReference>
<feature type="chain" id="PRO_5012002822" evidence="10">
    <location>
        <begin position="23"/>
        <end position="150"/>
    </location>
</feature>
<sequence>MLRLLFLLIVLVVVLASRPVAAQPGSAALLTPGPDTSTSPPAATPAVYTIAEEMPAFPGGAAAFQRFLHDKIRYPTEALRKGVAGKVYVSFIIDEEGRIRDAAILRGLGAGLDEEALRLVRIMPWWTPGRVQGQPVRVAYTLPIQFRALN</sequence>
<protein>
    <submittedName>
        <fullName evidence="12">Protein TonB</fullName>
    </submittedName>
</protein>
<dbReference type="GO" id="GO:0015031">
    <property type="term" value="P:protein transport"/>
    <property type="evidence" value="ECO:0007669"/>
    <property type="project" value="UniProtKB-KW"/>
</dbReference>
<keyword evidence="3" id="KW-0813">Transport</keyword>
<keyword evidence="7" id="KW-0653">Protein transport</keyword>
<dbReference type="PANTHER" id="PTHR33446">
    <property type="entry name" value="PROTEIN TONB-RELATED"/>
    <property type="match status" value="1"/>
</dbReference>
<dbReference type="PROSITE" id="PS52015">
    <property type="entry name" value="TONB_CTD"/>
    <property type="match status" value="1"/>
</dbReference>
<dbReference type="Gene3D" id="3.30.1150.10">
    <property type="match status" value="1"/>
</dbReference>
<keyword evidence="9" id="KW-0472">Membrane</keyword>
<dbReference type="RefSeq" id="WP_073283158.1">
    <property type="nucleotide sequence ID" value="NZ_FRAS01000007.1"/>
</dbReference>
<reference evidence="13" key="1">
    <citation type="submission" date="2016-11" db="EMBL/GenBank/DDBJ databases">
        <authorList>
            <person name="Varghese N."/>
            <person name="Submissions S."/>
        </authorList>
    </citation>
    <scope>NUCLEOTIDE SEQUENCE [LARGE SCALE GENOMIC DNA]</scope>
    <source>
        <strain evidence="13">DSM 18569</strain>
    </source>
</reference>
<feature type="signal peptide" evidence="10">
    <location>
        <begin position="1"/>
        <end position="22"/>
    </location>
</feature>
<proteinExistence type="inferred from homology"/>
<dbReference type="GO" id="GO:0055085">
    <property type="term" value="P:transmembrane transport"/>
    <property type="evidence" value="ECO:0007669"/>
    <property type="project" value="InterPro"/>
</dbReference>
<keyword evidence="8" id="KW-1133">Transmembrane helix</keyword>
<evidence type="ECO:0000256" key="4">
    <source>
        <dbReference type="ARBA" id="ARBA00022475"/>
    </source>
</evidence>
<feature type="domain" description="TonB C-terminal" evidence="11">
    <location>
        <begin position="59"/>
        <end position="150"/>
    </location>
</feature>
<dbReference type="AlphaFoldDB" id="A0A1M6VYE6"/>
<dbReference type="Pfam" id="PF03544">
    <property type="entry name" value="TonB_C"/>
    <property type="match status" value="1"/>
</dbReference>
<dbReference type="EMBL" id="FRAS01000007">
    <property type="protein sequence ID" value="SHK86511.1"/>
    <property type="molecule type" value="Genomic_DNA"/>
</dbReference>
<dbReference type="GO" id="GO:0031992">
    <property type="term" value="F:energy transducer activity"/>
    <property type="evidence" value="ECO:0007669"/>
    <property type="project" value="TreeGrafter"/>
</dbReference>
<dbReference type="NCBIfam" id="TIGR01352">
    <property type="entry name" value="tonB_Cterm"/>
    <property type="match status" value="1"/>
</dbReference>
<evidence type="ECO:0000313" key="13">
    <source>
        <dbReference type="Proteomes" id="UP000183947"/>
    </source>
</evidence>
<dbReference type="PANTHER" id="PTHR33446:SF2">
    <property type="entry name" value="PROTEIN TONB"/>
    <property type="match status" value="1"/>
</dbReference>